<gene>
    <name evidence="1" type="ORF">MLD38_023369</name>
</gene>
<dbReference type="EMBL" id="CM042885">
    <property type="protein sequence ID" value="KAI4367658.1"/>
    <property type="molecule type" value="Genomic_DNA"/>
</dbReference>
<keyword evidence="2" id="KW-1185">Reference proteome</keyword>
<sequence>MNGRDADLPPPMNGDADFGRKRKNRLLNAINARGGDDCEPDPDDELTNLSLSHRISRQRLPSQPPPPLSLHASLELYSLQPQPQQVAVLEVNPVPSTVPPVAPQVVAAAAAAATGGRGRRRAANNSAAQNRTIVPPYPWATDRRATVHSYESLLSRRILVIEGTVQCKKCEKSFEIEYDLKEKFLEIGRYIADNKASMRDRAPAVWMNPVLPRCKLCNQDNSAKPVFPQDKDGINWLFLLLGQMIGCCTLDQLKYFCEHTKNHRTGAKDRIVYYTYLGLCKQLDPTGPFDP</sequence>
<name>A0ACB9QVG7_9MYRT</name>
<organism evidence="1 2">
    <name type="scientific">Melastoma candidum</name>
    <dbReference type="NCBI Taxonomy" id="119954"/>
    <lineage>
        <taxon>Eukaryota</taxon>
        <taxon>Viridiplantae</taxon>
        <taxon>Streptophyta</taxon>
        <taxon>Embryophyta</taxon>
        <taxon>Tracheophyta</taxon>
        <taxon>Spermatophyta</taxon>
        <taxon>Magnoliopsida</taxon>
        <taxon>eudicotyledons</taxon>
        <taxon>Gunneridae</taxon>
        <taxon>Pentapetalae</taxon>
        <taxon>rosids</taxon>
        <taxon>malvids</taxon>
        <taxon>Myrtales</taxon>
        <taxon>Melastomataceae</taxon>
        <taxon>Melastomatoideae</taxon>
        <taxon>Melastomateae</taxon>
        <taxon>Melastoma</taxon>
    </lineage>
</organism>
<comment type="caution">
    <text evidence="1">The sequence shown here is derived from an EMBL/GenBank/DDBJ whole genome shotgun (WGS) entry which is preliminary data.</text>
</comment>
<protein>
    <submittedName>
        <fullName evidence="1">Uncharacterized protein</fullName>
    </submittedName>
</protein>
<evidence type="ECO:0000313" key="2">
    <source>
        <dbReference type="Proteomes" id="UP001057402"/>
    </source>
</evidence>
<proteinExistence type="predicted"/>
<accession>A0ACB9QVG7</accession>
<dbReference type="Proteomes" id="UP001057402">
    <property type="component" value="Chromosome 6"/>
</dbReference>
<reference evidence="2" key="1">
    <citation type="journal article" date="2023" name="Front. Plant Sci.">
        <title>Chromosomal-level genome assembly of Melastoma candidum provides insights into trichome evolution.</title>
        <authorList>
            <person name="Zhong Y."/>
            <person name="Wu W."/>
            <person name="Sun C."/>
            <person name="Zou P."/>
            <person name="Liu Y."/>
            <person name="Dai S."/>
            <person name="Zhou R."/>
        </authorList>
    </citation>
    <scope>NUCLEOTIDE SEQUENCE [LARGE SCALE GENOMIC DNA]</scope>
</reference>
<evidence type="ECO:0000313" key="1">
    <source>
        <dbReference type="EMBL" id="KAI4367658.1"/>
    </source>
</evidence>